<keyword evidence="2" id="KW-1185">Reference proteome</keyword>
<name>A0ACC3D8I4_9PEZI</name>
<comment type="caution">
    <text evidence="1">The sequence shown here is derived from an EMBL/GenBank/DDBJ whole genome shotgun (WGS) entry which is preliminary data.</text>
</comment>
<reference evidence="1" key="1">
    <citation type="submission" date="2024-09" db="EMBL/GenBank/DDBJ databases">
        <title>Black Yeasts Isolated from many extreme environments.</title>
        <authorList>
            <person name="Coleine C."/>
            <person name="Stajich J.E."/>
            <person name="Selbmann L."/>
        </authorList>
    </citation>
    <scope>NUCLEOTIDE SEQUENCE</scope>
    <source>
        <strain evidence="1">CCFEE 5737</strain>
    </source>
</reference>
<feature type="non-terminal residue" evidence="1">
    <location>
        <position position="77"/>
    </location>
</feature>
<evidence type="ECO:0000313" key="2">
    <source>
        <dbReference type="Proteomes" id="UP001186974"/>
    </source>
</evidence>
<sequence length="77" mass="8719">MSGLRRRRGSDKGHRCRGPKRETVVNFKRRHVADVRQRQLVQFAIASVVGLEKLLSEDDQSHAMSSSPTSRAFVTNI</sequence>
<evidence type="ECO:0000313" key="1">
    <source>
        <dbReference type="EMBL" id="KAK3063523.1"/>
    </source>
</evidence>
<gene>
    <name evidence="1" type="ORF">LTS18_014849</name>
</gene>
<proteinExistence type="predicted"/>
<dbReference type="EMBL" id="JAWDJW010006817">
    <property type="protein sequence ID" value="KAK3063523.1"/>
    <property type="molecule type" value="Genomic_DNA"/>
</dbReference>
<protein>
    <submittedName>
        <fullName evidence="1">Uncharacterized protein</fullName>
    </submittedName>
</protein>
<organism evidence="1 2">
    <name type="scientific">Coniosporium uncinatum</name>
    <dbReference type="NCBI Taxonomy" id="93489"/>
    <lineage>
        <taxon>Eukaryota</taxon>
        <taxon>Fungi</taxon>
        <taxon>Dikarya</taxon>
        <taxon>Ascomycota</taxon>
        <taxon>Pezizomycotina</taxon>
        <taxon>Dothideomycetes</taxon>
        <taxon>Dothideomycetes incertae sedis</taxon>
        <taxon>Coniosporium</taxon>
    </lineage>
</organism>
<dbReference type="Proteomes" id="UP001186974">
    <property type="component" value="Unassembled WGS sequence"/>
</dbReference>
<accession>A0ACC3D8I4</accession>